<proteinExistence type="predicted"/>
<organism evidence="2 3">
    <name type="scientific">Aureococcus anophagefferens</name>
    <name type="common">Harmful bloom alga</name>
    <dbReference type="NCBI Taxonomy" id="44056"/>
    <lineage>
        <taxon>Eukaryota</taxon>
        <taxon>Sar</taxon>
        <taxon>Stramenopiles</taxon>
        <taxon>Ochrophyta</taxon>
        <taxon>Pelagophyceae</taxon>
        <taxon>Pelagomonadales</taxon>
        <taxon>Pelagomonadaceae</taxon>
        <taxon>Aureococcus</taxon>
    </lineage>
</organism>
<reference evidence="2 3" key="1">
    <citation type="submission" date="2024-03" db="EMBL/GenBank/DDBJ databases">
        <title>Aureococcus anophagefferens CCMP1851 and Kratosvirus quantuckense: Draft genome of a second virus-susceptible host strain in the model system.</title>
        <authorList>
            <person name="Chase E."/>
            <person name="Truchon A.R."/>
            <person name="Schepens W."/>
            <person name="Wilhelm S.W."/>
        </authorList>
    </citation>
    <scope>NUCLEOTIDE SEQUENCE [LARGE SCALE GENOMIC DNA]</scope>
    <source>
        <strain evidence="2 3">CCMP1851</strain>
    </source>
</reference>
<feature type="compositionally biased region" description="Basic and acidic residues" evidence="1">
    <location>
        <begin position="67"/>
        <end position="77"/>
    </location>
</feature>
<gene>
    <name evidence="2" type="ORF">SO694_00078129</name>
</gene>
<sequence length="77" mass="8570">MLNHSFPAQVCHELDREELDFKRALESQCDLEAGGDAQFDDAELEQIEMIEQYRSRLVAGSADDGAEDAKKDGPKAD</sequence>
<dbReference type="Proteomes" id="UP001363151">
    <property type="component" value="Unassembled WGS sequence"/>
</dbReference>
<name>A0ABR1FH69_AURAN</name>
<evidence type="ECO:0000313" key="3">
    <source>
        <dbReference type="Proteomes" id="UP001363151"/>
    </source>
</evidence>
<accession>A0ABR1FH69</accession>
<dbReference type="EMBL" id="JBBJCI010000426">
    <property type="protein sequence ID" value="KAK7230699.1"/>
    <property type="molecule type" value="Genomic_DNA"/>
</dbReference>
<evidence type="ECO:0000313" key="2">
    <source>
        <dbReference type="EMBL" id="KAK7230699.1"/>
    </source>
</evidence>
<keyword evidence="3" id="KW-1185">Reference proteome</keyword>
<protein>
    <submittedName>
        <fullName evidence="2">Uncharacterized protein</fullName>
    </submittedName>
</protein>
<evidence type="ECO:0000256" key="1">
    <source>
        <dbReference type="SAM" id="MobiDB-lite"/>
    </source>
</evidence>
<comment type="caution">
    <text evidence="2">The sequence shown here is derived from an EMBL/GenBank/DDBJ whole genome shotgun (WGS) entry which is preliminary data.</text>
</comment>
<feature type="region of interest" description="Disordered" evidence="1">
    <location>
        <begin position="58"/>
        <end position="77"/>
    </location>
</feature>